<sequence>MKPQANNAKVTMATGTGSISNTWIKELIKRAIVQPNAPIER</sequence>
<dbReference type="Proteomes" id="UP001576780">
    <property type="component" value="Unassembled WGS sequence"/>
</dbReference>
<keyword evidence="2" id="KW-1185">Reference proteome</keyword>
<comment type="caution">
    <text evidence="1">The sequence shown here is derived from an EMBL/GenBank/DDBJ whole genome shotgun (WGS) entry which is preliminary data.</text>
</comment>
<protein>
    <submittedName>
        <fullName evidence="1">Uncharacterized protein</fullName>
    </submittedName>
</protein>
<evidence type="ECO:0000313" key="2">
    <source>
        <dbReference type="Proteomes" id="UP001576780"/>
    </source>
</evidence>
<name>A0ABV4WIR8_9CYAN</name>
<gene>
    <name evidence="1" type="ORF">ACE1CA_10695</name>
</gene>
<evidence type="ECO:0000313" key="1">
    <source>
        <dbReference type="EMBL" id="MFB2834989.1"/>
    </source>
</evidence>
<reference evidence="1 2" key="1">
    <citation type="submission" date="2024-09" db="EMBL/GenBank/DDBJ databases">
        <title>Floridaenema gen nov. (Aerosakkonemataceae, Aerosakkonematales ord. nov., Cyanobacteria) from benthic tropical and subtropical fresh waters, with the description of four new species.</title>
        <authorList>
            <person name="Moretto J.A."/>
            <person name="Berthold D.E."/>
            <person name="Lefler F.W."/>
            <person name="Huang I.-S."/>
            <person name="Laughinghouse H. IV."/>
        </authorList>
    </citation>
    <scope>NUCLEOTIDE SEQUENCE [LARGE SCALE GENOMIC DNA]</scope>
    <source>
        <strain evidence="1 2">BLCC-F167</strain>
    </source>
</reference>
<dbReference type="EMBL" id="JBHFNT010000078">
    <property type="protein sequence ID" value="MFB2834989.1"/>
    <property type="molecule type" value="Genomic_DNA"/>
</dbReference>
<proteinExistence type="predicted"/>
<organism evidence="1 2">
    <name type="scientific">Floridaenema evergladense BLCC-F167</name>
    <dbReference type="NCBI Taxonomy" id="3153639"/>
    <lineage>
        <taxon>Bacteria</taxon>
        <taxon>Bacillati</taxon>
        <taxon>Cyanobacteriota</taxon>
        <taxon>Cyanophyceae</taxon>
        <taxon>Oscillatoriophycideae</taxon>
        <taxon>Aerosakkonematales</taxon>
        <taxon>Aerosakkonemataceae</taxon>
        <taxon>Floridanema</taxon>
        <taxon>Floridanema evergladense</taxon>
    </lineage>
</organism>
<accession>A0ABV4WIR8</accession>